<evidence type="ECO:0000313" key="3">
    <source>
        <dbReference type="EMBL" id="KAF4137263.1"/>
    </source>
</evidence>
<feature type="compositionally biased region" description="Low complexity" evidence="1">
    <location>
        <begin position="1"/>
        <end position="31"/>
    </location>
</feature>
<dbReference type="EMBL" id="WSZM01001099">
    <property type="protein sequence ID" value="KAF4028308.1"/>
    <property type="molecule type" value="Genomic_DNA"/>
</dbReference>
<accession>A0A833W3M7</accession>
<gene>
    <name evidence="2" type="ORF">GN244_ATG20029</name>
    <name evidence="3" type="ORF">GN958_ATG13526</name>
</gene>
<keyword evidence="4" id="KW-1185">Reference proteome</keyword>
<organism evidence="2 4">
    <name type="scientific">Phytophthora infestans</name>
    <name type="common">Potato late blight agent</name>
    <name type="synonym">Botrytis infestans</name>
    <dbReference type="NCBI Taxonomy" id="4787"/>
    <lineage>
        <taxon>Eukaryota</taxon>
        <taxon>Sar</taxon>
        <taxon>Stramenopiles</taxon>
        <taxon>Oomycota</taxon>
        <taxon>Peronosporomycetes</taxon>
        <taxon>Peronosporales</taxon>
        <taxon>Peronosporaceae</taxon>
        <taxon>Phytophthora</taxon>
    </lineage>
</organism>
<comment type="caution">
    <text evidence="2">The sequence shown here is derived from an EMBL/GenBank/DDBJ whole genome shotgun (WGS) entry which is preliminary data.</text>
</comment>
<proteinExistence type="predicted"/>
<protein>
    <submittedName>
        <fullName evidence="2">Uncharacterized protein</fullName>
    </submittedName>
</protein>
<feature type="region of interest" description="Disordered" evidence="1">
    <location>
        <begin position="1"/>
        <end position="36"/>
    </location>
</feature>
<reference evidence="2" key="1">
    <citation type="submission" date="2020-04" db="EMBL/GenBank/DDBJ databases">
        <title>Hybrid Assembly of Korean Phytophthora infestans isolates.</title>
        <authorList>
            <person name="Prokchorchik M."/>
            <person name="Lee Y."/>
            <person name="Seo J."/>
            <person name="Cho J.-H."/>
            <person name="Park Y.-E."/>
            <person name="Jang D.-C."/>
            <person name="Im J.-S."/>
            <person name="Choi J.-G."/>
            <person name="Park H.-J."/>
            <person name="Lee G.-B."/>
            <person name="Lee Y.-G."/>
            <person name="Hong S.-Y."/>
            <person name="Cho K."/>
            <person name="Sohn K.H."/>
        </authorList>
    </citation>
    <scope>NUCLEOTIDE SEQUENCE</scope>
    <source>
        <strain evidence="2">KR_1_A1</strain>
        <strain evidence="3">KR_2_A2</strain>
    </source>
</reference>
<evidence type="ECO:0000313" key="2">
    <source>
        <dbReference type="EMBL" id="KAF4028308.1"/>
    </source>
</evidence>
<evidence type="ECO:0000313" key="4">
    <source>
        <dbReference type="Proteomes" id="UP000602510"/>
    </source>
</evidence>
<dbReference type="EMBL" id="JAACNO010001843">
    <property type="protein sequence ID" value="KAF4137263.1"/>
    <property type="molecule type" value="Genomic_DNA"/>
</dbReference>
<dbReference type="Proteomes" id="UP000704712">
    <property type="component" value="Unassembled WGS sequence"/>
</dbReference>
<feature type="region of interest" description="Disordered" evidence="1">
    <location>
        <begin position="96"/>
        <end position="116"/>
    </location>
</feature>
<evidence type="ECO:0000256" key="1">
    <source>
        <dbReference type="SAM" id="MobiDB-lite"/>
    </source>
</evidence>
<dbReference type="Proteomes" id="UP000602510">
    <property type="component" value="Unassembled WGS sequence"/>
</dbReference>
<dbReference type="AlphaFoldDB" id="A0A833W3M7"/>
<name>A0A833W3M7_PHYIN</name>
<sequence>MSSPTSSDGGFSSSSSSATSTASSDGDTPSAPKAPSPIVQATLRNMLPQGWIRYGQCCATTVASCRRRLTLSKEKFEVPLVLPPLLEMANSTTGTPLKNTKSAASAPPGNNATSAFKQKNGKADFFTRFIENKKTLDTGSVSLNEKKKKRQKKDLLRGAKTAVMKAIAAKDTADAL</sequence>